<dbReference type="InterPro" id="IPR002197">
    <property type="entry name" value="HTH_Fis"/>
</dbReference>
<dbReference type="AlphaFoldDB" id="A0A240EF05"/>
<dbReference type="SUPFAM" id="SSF46689">
    <property type="entry name" value="Homeodomain-like"/>
    <property type="match status" value="1"/>
</dbReference>
<evidence type="ECO:0000313" key="3">
    <source>
        <dbReference type="Proteomes" id="UP000219336"/>
    </source>
</evidence>
<evidence type="ECO:0000259" key="1">
    <source>
        <dbReference type="Pfam" id="PF02954"/>
    </source>
</evidence>
<dbReference type="GO" id="GO:0043565">
    <property type="term" value="F:sequence-specific DNA binding"/>
    <property type="evidence" value="ECO:0007669"/>
    <property type="project" value="InterPro"/>
</dbReference>
<dbReference type="InterPro" id="IPR009057">
    <property type="entry name" value="Homeodomain-like_sf"/>
</dbReference>
<accession>A0A240EF05</accession>
<protein>
    <submittedName>
        <fullName evidence="2">DNA-binding protein Fis</fullName>
    </submittedName>
</protein>
<sequence>MLILPVPNLTNMNDHLSPINKNQIQKLIREELAPTWFDNKSATPDMSWVTPTVLDVLFSELIAHTRGNQSKAARILGINRGNFSKKLNQIISREFDSHEAK</sequence>
<reference evidence="3" key="1">
    <citation type="submission" date="2016-06" db="EMBL/GenBank/DDBJ databases">
        <authorList>
            <person name="Rodrigo-Torres L."/>
            <person name="Arahal R.D."/>
            <person name="Lucena T."/>
        </authorList>
    </citation>
    <scope>NUCLEOTIDE SEQUENCE [LARGE SCALE GENOMIC DNA]</scope>
    <source>
        <strain evidence="3">CECT8203</strain>
    </source>
</reference>
<dbReference type="PRINTS" id="PR01590">
    <property type="entry name" value="HTHFIS"/>
</dbReference>
<dbReference type="Gene3D" id="1.10.10.60">
    <property type="entry name" value="Homeodomain-like"/>
    <property type="match status" value="1"/>
</dbReference>
<dbReference type="Proteomes" id="UP000219336">
    <property type="component" value="Unassembled WGS sequence"/>
</dbReference>
<feature type="domain" description="DNA binding HTH" evidence="1">
    <location>
        <begin position="62"/>
        <end position="88"/>
    </location>
</feature>
<keyword evidence="2" id="KW-0238">DNA-binding</keyword>
<name>A0A240EF05_9VIBR</name>
<dbReference type="Pfam" id="PF02954">
    <property type="entry name" value="HTH_8"/>
    <property type="match status" value="1"/>
</dbReference>
<dbReference type="EMBL" id="OANU01000006">
    <property type="protein sequence ID" value="SNX47264.1"/>
    <property type="molecule type" value="Genomic_DNA"/>
</dbReference>
<keyword evidence="3" id="KW-1185">Reference proteome</keyword>
<organism evidence="2 3">
    <name type="scientific">Vibrio thalassae</name>
    <dbReference type="NCBI Taxonomy" id="1243014"/>
    <lineage>
        <taxon>Bacteria</taxon>
        <taxon>Pseudomonadati</taxon>
        <taxon>Pseudomonadota</taxon>
        <taxon>Gammaproteobacteria</taxon>
        <taxon>Vibrionales</taxon>
        <taxon>Vibrionaceae</taxon>
        <taxon>Vibrio</taxon>
    </lineage>
</organism>
<proteinExistence type="predicted"/>
<gene>
    <name evidence="2" type="primary">fis_1</name>
    <name evidence="2" type="ORF">VTH8203_00865</name>
</gene>
<evidence type="ECO:0000313" key="2">
    <source>
        <dbReference type="EMBL" id="SNX47264.1"/>
    </source>
</evidence>